<evidence type="ECO:0000256" key="6">
    <source>
        <dbReference type="ARBA" id="ARBA00023049"/>
    </source>
</evidence>
<evidence type="ECO:0000256" key="5">
    <source>
        <dbReference type="ARBA" id="ARBA00022723"/>
    </source>
</evidence>
<evidence type="ECO:0000256" key="4">
    <source>
        <dbReference type="ARBA" id="ARBA00019129"/>
    </source>
</evidence>
<evidence type="ECO:0000256" key="1">
    <source>
        <dbReference type="ARBA" id="ARBA00000612"/>
    </source>
</evidence>
<reference evidence="9 10" key="1">
    <citation type="journal article" date="2019" name="Int. J. Syst. Evol. Microbiol.">
        <title>The Global Catalogue of Microorganisms (GCM) 10K type strain sequencing project: providing services to taxonomists for standard genome sequencing and annotation.</title>
        <authorList>
            <consortium name="The Broad Institute Genomics Platform"/>
            <consortium name="The Broad Institute Genome Sequencing Center for Infectious Disease"/>
            <person name="Wu L."/>
            <person name="Ma J."/>
        </authorList>
    </citation>
    <scope>NUCLEOTIDE SEQUENCE [LARGE SCALE GENOMIC DNA]</scope>
    <source>
        <strain evidence="9 10">JCM 14545</strain>
    </source>
</reference>
<keyword evidence="5" id="KW-0479">Metal-binding</keyword>
<evidence type="ECO:0000256" key="7">
    <source>
        <dbReference type="ARBA" id="ARBA00029927"/>
    </source>
</evidence>
<dbReference type="PRINTS" id="PR00787">
    <property type="entry name" value="NEUTRALPTASE"/>
</dbReference>
<keyword evidence="10" id="KW-1185">Reference proteome</keyword>
<dbReference type="RefSeq" id="WP_344424945.1">
    <property type="nucleotide sequence ID" value="NZ_BAAANN010000024.1"/>
</dbReference>
<name>A0ABN2RQS4_9PSEU</name>
<feature type="chain" id="PRO_5046886959" description="Extracellular small neutral protease" evidence="8">
    <location>
        <begin position="31"/>
        <end position="182"/>
    </location>
</feature>
<gene>
    <name evidence="9" type="ORF">GCM10009754_55110</name>
</gene>
<dbReference type="GO" id="GO:0008237">
    <property type="term" value="F:metallopeptidase activity"/>
    <property type="evidence" value="ECO:0007669"/>
    <property type="project" value="UniProtKB-KW"/>
</dbReference>
<proteinExistence type="inferred from homology"/>
<comment type="catalytic activity">
    <reaction evidence="1">
        <text>Hydrolyzes proteins with a preference for Tyr or Phe in the P1' position. Has no action on amino-acid p-nitroanilides.</text>
        <dbReference type="EC" id="3.4.24.77"/>
    </reaction>
</comment>
<dbReference type="InterPro" id="IPR000013">
    <property type="entry name" value="Peptidase_M7"/>
</dbReference>
<dbReference type="EMBL" id="BAAANN010000024">
    <property type="protein sequence ID" value="GAA1973285.1"/>
    <property type="molecule type" value="Genomic_DNA"/>
</dbReference>
<evidence type="ECO:0000256" key="2">
    <source>
        <dbReference type="ARBA" id="ARBA00006571"/>
    </source>
</evidence>
<dbReference type="Proteomes" id="UP001501116">
    <property type="component" value="Unassembled WGS sequence"/>
</dbReference>
<dbReference type="SUPFAM" id="SSF55486">
    <property type="entry name" value="Metalloproteases ('zincins'), catalytic domain"/>
    <property type="match status" value="1"/>
</dbReference>
<feature type="signal peptide" evidence="8">
    <location>
        <begin position="1"/>
        <end position="30"/>
    </location>
</feature>
<comment type="similarity">
    <text evidence="2">Belongs to the peptidase M7 family.</text>
</comment>
<keyword evidence="6 9" id="KW-0378">Hydrolase</keyword>
<evidence type="ECO:0000313" key="9">
    <source>
        <dbReference type="EMBL" id="GAA1973285.1"/>
    </source>
</evidence>
<evidence type="ECO:0000313" key="10">
    <source>
        <dbReference type="Proteomes" id="UP001501116"/>
    </source>
</evidence>
<dbReference type="Pfam" id="PF02031">
    <property type="entry name" value="Peptidase_M7"/>
    <property type="match status" value="1"/>
</dbReference>
<dbReference type="Gene3D" id="3.40.390.10">
    <property type="entry name" value="Collagenase (Catalytic Domain)"/>
    <property type="match status" value="1"/>
</dbReference>
<keyword evidence="8" id="KW-0732">Signal</keyword>
<keyword evidence="6 9" id="KW-0645">Protease</keyword>
<organism evidence="9 10">
    <name type="scientific">Amycolatopsis minnesotensis</name>
    <dbReference type="NCBI Taxonomy" id="337894"/>
    <lineage>
        <taxon>Bacteria</taxon>
        <taxon>Bacillati</taxon>
        <taxon>Actinomycetota</taxon>
        <taxon>Actinomycetes</taxon>
        <taxon>Pseudonocardiales</taxon>
        <taxon>Pseudonocardiaceae</taxon>
        <taxon>Amycolatopsis</taxon>
    </lineage>
</organism>
<protein>
    <recommendedName>
        <fullName evidence="4">Extracellular small neutral protease</fullName>
        <ecNumber evidence="3">3.4.24.77</ecNumber>
    </recommendedName>
    <alternativeName>
        <fullName evidence="7">Snapalysin</fullName>
    </alternativeName>
</protein>
<evidence type="ECO:0000256" key="8">
    <source>
        <dbReference type="SAM" id="SignalP"/>
    </source>
</evidence>
<dbReference type="InterPro" id="IPR024079">
    <property type="entry name" value="MetalloPept_cat_dom_sf"/>
</dbReference>
<dbReference type="EC" id="3.4.24.77" evidence="3"/>
<accession>A0ABN2RQS4</accession>
<sequence length="182" mass="19255">MSLRKFVSTVGVLSAIALPTVFVGAGAAEAAPAINATTITYNLTGAPNYASAIRTGVSRWGTLRNVKFQETTGRANLTYRQGNYSGGSYYTGNGHGTGNIYLDIRQMGQYDHVRVAAHETGHDLGLPDHYSGPCSELMSGGGPGPSCTNSYPNANEVARADANFRFAATEAELNRTVVVRGY</sequence>
<keyword evidence="6 9" id="KW-0482">Metalloprotease</keyword>
<evidence type="ECO:0000256" key="3">
    <source>
        <dbReference type="ARBA" id="ARBA00012325"/>
    </source>
</evidence>
<comment type="caution">
    <text evidence="9">The sequence shown here is derived from an EMBL/GenBank/DDBJ whole genome shotgun (WGS) entry which is preliminary data.</text>
</comment>